<geneLocation type="plasmid" evidence="2">
    <name>pnve500</name>
</geneLocation>
<dbReference type="GeneID" id="40267484"/>
<dbReference type="AlphaFoldDB" id="A0A4P8WLX1"/>
<protein>
    <submittedName>
        <fullName evidence="1">Uncharacterized protein</fullName>
    </submittedName>
</protein>
<dbReference type="KEGG" id="nvr:FEJ81_19380"/>
<dbReference type="Proteomes" id="UP000302218">
    <property type="component" value="Plasmid pNVE500"/>
</dbReference>
<name>A0A4P8WLX1_9EURY</name>
<accession>A0A4P8WLX1</accession>
<keyword evidence="1" id="KW-0614">Plasmid</keyword>
<proteinExistence type="predicted"/>
<dbReference type="RefSeq" id="WP_138246928.1">
    <property type="nucleotide sequence ID" value="NZ_CP040331.1"/>
</dbReference>
<reference evidence="2" key="1">
    <citation type="submission" date="2019-05" db="EMBL/GenBank/DDBJ databases">
        <title>Genome sequence and methylation pattern of the halophilic Archaeon Natrinema versiforme BOL5-4.</title>
        <authorList>
            <person name="DasSarma P."/>
            <person name="Anton B.P."/>
            <person name="DasSarma S.L."/>
            <person name="Martinez F.L."/>
            <person name="Guzman D."/>
            <person name="Roberts R.J."/>
            <person name="DasSarma S."/>
        </authorList>
    </citation>
    <scope>NUCLEOTIDE SEQUENCE [LARGE SCALE GENOMIC DNA]</scope>
    <source>
        <strain evidence="2">BOL5-4</strain>
        <plasmid evidence="2">pnve500</plasmid>
    </source>
</reference>
<evidence type="ECO:0000313" key="2">
    <source>
        <dbReference type="Proteomes" id="UP000302218"/>
    </source>
</evidence>
<sequence length="98" mass="10955">MACLDVLERNDRTDKFLRLAKAAGQVEQYATKLLEVERVEETIEYTVDHLSTPDVAFAVAQTLRKIEPIQREGMVVAVVGNRVNLTAPSFVRIATPLN</sequence>
<gene>
    <name evidence="1" type="ORF">FEJ81_19380</name>
</gene>
<organism evidence="1 2">
    <name type="scientific">Natrinema versiforme</name>
    <dbReference type="NCBI Taxonomy" id="88724"/>
    <lineage>
        <taxon>Archaea</taxon>
        <taxon>Methanobacteriati</taxon>
        <taxon>Methanobacteriota</taxon>
        <taxon>Stenosarchaea group</taxon>
        <taxon>Halobacteria</taxon>
        <taxon>Halobacteriales</taxon>
        <taxon>Natrialbaceae</taxon>
        <taxon>Natrinema</taxon>
    </lineage>
</organism>
<evidence type="ECO:0000313" key="1">
    <source>
        <dbReference type="EMBL" id="QCS44490.1"/>
    </source>
</evidence>
<dbReference type="EMBL" id="CP040331">
    <property type="protein sequence ID" value="QCS44490.1"/>
    <property type="molecule type" value="Genomic_DNA"/>
</dbReference>